<evidence type="ECO:0000256" key="4">
    <source>
        <dbReference type="ARBA" id="ARBA00022737"/>
    </source>
</evidence>
<proteinExistence type="predicted"/>
<dbReference type="SUPFAM" id="SSF116726">
    <property type="entry name" value="TrkA C-terminal domain-like"/>
    <property type="match status" value="2"/>
</dbReference>
<feature type="transmembrane region" description="Helical" evidence="7">
    <location>
        <begin position="588"/>
        <end position="610"/>
    </location>
</feature>
<dbReference type="Gene3D" id="3.30.70.1450">
    <property type="entry name" value="Regulator of K+ conductance, C-terminal domain"/>
    <property type="match status" value="2"/>
</dbReference>
<comment type="subcellular location">
    <subcellularLocation>
        <location evidence="1">Membrane</location>
        <topology evidence="1">Multi-pass membrane protein</topology>
    </subcellularLocation>
</comment>
<feature type="transmembrane region" description="Helical" evidence="7">
    <location>
        <begin position="153"/>
        <end position="176"/>
    </location>
</feature>
<keyword evidence="4" id="KW-0677">Repeat</keyword>
<feature type="domain" description="RCK C-terminal" evidence="8">
    <location>
        <begin position="223"/>
        <end position="307"/>
    </location>
</feature>
<feature type="domain" description="RCK C-terminal" evidence="8">
    <location>
        <begin position="318"/>
        <end position="402"/>
    </location>
</feature>
<dbReference type="PANTHER" id="PTHR43652">
    <property type="entry name" value="BASIC AMINO ACID ANTIPORTER YFCC-RELATED"/>
    <property type="match status" value="1"/>
</dbReference>
<dbReference type="GO" id="GO:0005886">
    <property type="term" value="C:plasma membrane"/>
    <property type="evidence" value="ECO:0007669"/>
    <property type="project" value="TreeGrafter"/>
</dbReference>
<name>A0A1G9PE91_9PROT</name>
<dbReference type="Pfam" id="PF03600">
    <property type="entry name" value="CitMHS"/>
    <property type="match status" value="1"/>
</dbReference>
<evidence type="ECO:0000256" key="3">
    <source>
        <dbReference type="ARBA" id="ARBA00022692"/>
    </source>
</evidence>
<evidence type="ECO:0000256" key="1">
    <source>
        <dbReference type="ARBA" id="ARBA00004141"/>
    </source>
</evidence>
<feature type="transmembrane region" description="Helical" evidence="7">
    <location>
        <begin position="188"/>
        <end position="212"/>
    </location>
</feature>
<keyword evidence="5 7" id="KW-1133">Transmembrane helix</keyword>
<gene>
    <name evidence="9" type="ORF">SAMN04488568_103193</name>
</gene>
<evidence type="ECO:0000256" key="5">
    <source>
        <dbReference type="ARBA" id="ARBA00022989"/>
    </source>
</evidence>
<dbReference type="STRING" id="144026.SAMN04488568_103193"/>
<feature type="transmembrane region" description="Helical" evidence="7">
    <location>
        <begin position="12"/>
        <end position="28"/>
    </location>
</feature>
<evidence type="ECO:0000313" key="10">
    <source>
        <dbReference type="Proteomes" id="UP000199759"/>
    </source>
</evidence>
<accession>A0A1G9PE91</accession>
<dbReference type="OrthoDB" id="9809303at2"/>
<dbReference type="InterPro" id="IPR051679">
    <property type="entry name" value="DASS-Related_Transporters"/>
</dbReference>
<dbReference type="InterPro" id="IPR004680">
    <property type="entry name" value="Cit_transptr-like_dom"/>
</dbReference>
<keyword evidence="3 7" id="KW-0812">Transmembrane</keyword>
<keyword evidence="6 7" id="KW-0472">Membrane</keyword>
<feature type="transmembrane region" description="Helical" evidence="7">
    <location>
        <begin position="35"/>
        <end position="53"/>
    </location>
</feature>
<evidence type="ECO:0000313" key="9">
    <source>
        <dbReference type="EMBL" id="SDL96781.1"/>
    </source>
</evidence>
<evidence type="ECO:0000259" key="8">
    <source>
        <dbReference type="PROSITE" id="PS51202"/>
    </source>
</evidence>
<feature type="transmembrane region" description="Helical" evidence="7">
    <location>
        <begin position="506"/>
        <end position="537"/>
    </location>
</feature>
<keyword evidence="10" id="KW-1185">Reference proteome</keyword>
<keyword evidence="2" id="KW-0813">Transport</keyword>
<dbReference type="GO" id="GO:0006813">
    <property type="term" value="P:potassium ion transport"/>
    <property type="evidence" value="ECO:0007669"/>
    <property type="project" value="InterPro"/>
</dbReference>
<feature type="transmembrane region" description="Helical" evidence="7">
    <location>
        <begin position="59"/>
        <end position="81"/>
    </location>
</feature>
<feature type="transmembrane region" description="Helical" evidence="7">
    <location>
        <begin position="469"/>
        <end position="500"/>
    </location>
</feature>
<evidence type="ECO:0000256" key="2">
    <source>
        <dbReference type="ARBA" id="ARBA00022448"/>
    </source>
</evidence>
<protein>
    <submittedName>
        <fullName evidence="9">Di-and tricarboxylate transporter</fullName>
    </submittedName>
</protein>
<evidence type="ECO:0000256" key="7">
    <source>
        <dbReference type="SAM" id="Phobius"/>
    </source>
</evidence>
<feature type="transmembrane region" description="Helical" evidence="7">
    <location>
        <begin position="110"/>
        <end position="141"/>
    </location>
</feature>
<dbReference type="InterPro" id="IPR006037">
    <property type="entry name" value="RCK_C"/>
</dbReference>
<dbReference type="PANTHER" id="PTHR43652:SF2">
    <property type="entry name" value="BASIC AMINO ACID ANTIPORTER YFCC-RELATED"/>
    <property type="match status" value="1"/>
</dbReference>
<dbReference type="Pfam" id="PF02080">
    <property type="entry name" value="TrkA_C"/>
    <property type="match status" value="1"/>
</dbReference>
<reference evidence="9 10" key="1">
    <citation type="submission" date="2016-10" db="EMBL/GenBank/DDBJ databases">
        <authorList>
            <person name="de Groot N.N."/>
        </authorList>
    </citation>
    <scope>NUCLEOTIDE SEQUENCE [LARGE SCALE GENOMIC DNA]</scope>
    <source>
        <strain evidence="9 10">DSM 16077</strain>
    </source>
</reference>
<feature type="transmembrane region" description="Helical" evidence="7">
    <location>
        <begin position="424"/>
        <end position="457"/>
    </location>
</feature>
<dbReference type="AlphaFoldDB" id="A0A1G9PE91"/>
<evidence type="ECO:0000256" key="6">
    <source>
        <dbReference type="ARBA" id="ARBA00023136"/>
    </source>
</evidence>
<dbReference type="PROSITE" id="PS51202">
    <property type="entry name" value="RCK_C"/>
    <property type="match status" value="2"/>
</dbReference>
<organism evidence="9 10">
    <name type="scientific">Maricaulis salignorans</name>
    <dbReference type="NCBI Taxonomy" id="144026"/>
    <lineage>
        <taxon>Bacteria</taxon>
        <taxon>Pseudomonadati</taxon>
        <taxon>Pseudomonadota</taxon>
        <taxon>Alphaproteobacteria</taxon>
        <taxon>Maricaulales</taxon>
        <taxon>Maricaulaceae</taxon>
        <taxon>Maricaulis</taxon>
    </lineage>
</organism>
<feature type="transmembrane region" description="Helical" evidence="7">
    <location>
        <begin position="549"/>
        <end position="568"/>
    </location>
</feature>
<dbReference type="EMBL" id="FNHG01000003">
    <property type="protein sequence ID" value="SDL96781.1"/>
    <property type="molecule type" value="Genomic_DNA"/>
</dbReference>
<sequence>MPEMTSVDDWQMWAVLGGLCIAIVFYCWERFAIEMVSAAVVAVLLVFFHLFPLESDNPTVSVLLAGFANPALITIMALLIVGQGIFQTGAMEGPTQALLRSFDQYPKATLLGMFAFVFVISAFINNTPVVVMFVPILGAIAKRMEQSPSKLMIPLSYICIFAGMTTLIGSSTNLLVADSLMSTSGIHLGFFAPTAPGLFLAAIGVVYVMFVLPKLLPDHSSMEAELAGAGGRQFIAQLDVTSDHPLVGKKPVAGMFVDLPDMTVRMIQRGEHALLPPFDQIELRPGDLVIVATTRQTLTALLSKNADFMRGLLQTSGHGEEPSPGDQLKMTEAVVAPGSRLIGRTIAQIGFRHATGCVVLGIQRRSRMIRSRMGEIRLEAGDTLLLFGTSNSMRSMRADRDLLLMEWSSTALADPRRANIARVIFGGVVLFAATGAMPIAVASFLGAVAMIAGGCLNTRQAARAVDMRVYLLIGSAIALGTAMQATGAADLLALGVVSAFSPFGPVVLMSAMFILVAILTNVLSNSATAILFTPIAIGAANQMGLDPTLFAMTVLLAANTSFATPIGYQTNLLVMGPGHYRFVDYLRAGTPLILLFWAGYTAYIALHFALGGA</sequence>
<dbReference type="InterPro" id="IPR036721">
    <property type="entry name" value="RCK_C_sf"/>
</dbReference>
<dbReference type="Proteomes" id="UP000199759">
    <property type="component" value="Unassembled WGS sequence"/>
</dbReference>
<dbReference type="GO" id="GO:0008324">
    <property type="term" value="F:monoatomic cation transmembrane transporter activity"/>
    <property type="evidence" value="ECO:0007669"/>
    <property type="project" value="InterPro"/>
</dbReference>